<accession>A0A2G9G807</accession>
<evidence type="ECO:0000313" key="4">
    <source>
        <dbReference type="Proteomes" id="UP000231279"/>
    </source>
</evidence>
<evidence type="ECO:0000256" key="1">
    <source>
        <dbReference type="SAM" id="MobiDB-lite"/>
    </source>
</evidence>
<dbReference type="EMBL" id="NKXS01006421">
    <property type="protein sequence ID" value="PIN01433.1"/>
    <property type="molecule type" value="Genomic_DNA"/>
</dbReference>
<feature type="domain" description="Putative plant transposon protein" evidence="2">
    <location>
        <begin position="62"/>
        <end position="239"/>
    </location>
</feature>
<feature type="region of interest" description="Disordered" evidence="1">
    <location>
        <begin position="331"/>
        <end position="356"/>
    </location>
</feature>
<dbReference type="Pfam" id="PF20167">
    <property type="entry name" value="Transposase_32"/>
    <property type="match status" value="1"/>
</dbReference>
<dbReference type="AlphaFoldDB" id="A0A2G9G807"/>
<dbReference type="OrthoDB" id="1436991at2759"/>
<feature type="region of interest" description="Disordered" evidence="1">
    <location>
        <begin position="1"/>
        <end position="24"/>
    </location>
</feature>
<dbReference type="InterPro" id="IPR046796">
    <property type="entry name" value="Transposase_32_dom"/>
</dbReference>
<comment type="caution">
    <text evidence="3">The sequence shown here is derived from an EMBL/GenBank/DDBJ whole genome shotgun (WGS) entry which is preliminary data.</text>
</comment>
<feature type="compositionally biased region" description="Basic and acidic residues" evidence="1">
    <location>
        <begin position="10"/>
        <end position="24"/>
    </location>
</feature>
<dbReference type="Proteomes" id="UP000231279">
    <property type="component" value="Unassembled WGS sequence"/>
</dbReference>
<evidence type="ECO:0000259" key="2">
    <source>
        <dbReference type="Pfam" id="PF20167"/>
    </source>
</evidence>
<feature type="compositionally biased region" description="Pro residues" evidence="1">
    <location>
        <begin position="336"/>
        <end position="348"/>
    </location>
</feature>
<sequence>MAPKNKRARKDSSDSRDKGRFVSKSAEERYHSGLVGKVAIAERGFETKGEAYYEHIYHTVRERKWKTFIASPESGVLPLVREFYANAAEHKNLKCLVRGREVPFDSVTINELYNIPPIELDAFENFCENGIDYEELTRTLCPHGAQWKMTKGEYVSFKSNCLDKAAKIWLWFIFARMLPTRHSGEVTADRALLLYCIMTGKAFDVGKIISDSIIQSANSSRDGLWFPSLITKLCTRAGVKWDEKEELIFPRHPIDNTTMLRILNAGHDEAGGSQPHVPRPIPGLVKKISAQEHRIAVERKVDYMIDYMGALARSLGELSRIVCNHIGIEEDKIPRFDPPSPPRSPPPAHDGSEDEE</sequence>
<protein>
    <recommendedName>
        <fullName evidence="2">Putative plant transposon protein domain-containing protein</fullName>
    </recommendedName>
</protein>
<organism evidence="3 4">
    <name type="scientific">Handroanthus impetiginosus</name>
    <dbReference type="NCBI Taxonomy" id="429701"/>
    <lineage>
        <taxon>Eukaryota</taxon>
        <taxon>Viridiplantae</taxon>
        <taxon>Streptophyta</taxon>
        <taxon>Embryophyta</taxon>
        <taxon>Tracheophyta</taxon>
        <taxon>Spermatophyta</taxon>
        <taxon>Magnoliopsida</taxon>
        <taxon>eudicotyledons</taxon>
        <taxon>Gunneridae</taxon>
        <taxon>Pentapetalae</taxon>
        <taxon>asterids</taxon>
        <taxon>lamiids</taxon>
        <taxon>Lamiales</taxon>
        <taxon>Bignoniaceae</taxon>
        <taxon>Crescentiina</taxon>
        <taxon>Tabebuia alliance</taxon>
        <taxon>Handroanthus</taxon>
    </lineage>
</organism>
<gene>
    <name evidence="3" type="ORF">CDL12_26059</name>
</gene>
<name>A0A2G9G807_9LAMI</name>
<proteinExistence type="predicted"/>
<evidence type="ECO:0000313" key="3">
    <source>
        <dbReference type="EMBL" id="PIN01433.1"/>
    </source>
</evidence>
<reference evidence="4" key="1">
    <citation type="journal article" date="2018" name="Gigascience">
        <title>Genome assembly of the Pink Ipe (Handroanthus impetiginosus, Bignoniaceae), a highly valued, ecologically keystone Neotropical timber forest tree.</title>
        <authorList>
            <person name="Silva-Junior O.B."/>
            <person name="Grattapaglia D."/>
            <person name="Novaes E."/>
            <person name="Collevatti R.G."/>
        </authorList>
    </citation>
    <scope>NUCLEOTIDE SEQUENCE [LARGE SCALE GENOMIC DNA]</scope>
    <source>
        <strain evidence="4">cv. UFG-1</strain>
    </source>
</reference>
<keyword evidence="4" id="KW-1185">Reference proteome</keyword>